<sequence>MLESHRPGRSPRPSRLCIALLTAGLASAGSFVSALAAVAPVRAALQHYDIPAQPLDKALRVYMRQSGVQLVYPAALTSGMTSRSLSGTFPAGEALSRLLQGSGLVARWVSAEAVTLEAGEPVPAESGVIVTDTLSVAGDRAGDDAPGDEARLLDSYLGVGSTTSIGRPALERFRGTSTGDIVKGVAGVTAGDPRVGNGFDVNIRGIQGQSRVPVIIDGGQSSMDTYRGYAGQSQRTYLDPDLISRLTITKGPSLQANASGGIGGVVQMETLKAEDILREGSDAGVRVRAGLANASANNLPSFSAVPRTGRAATGSQFFNVAAAVRQDRFELLAAYAYRDNGNYFSGTHGYDDFPQRRRTLAPLNPPRTEVFNTSSRSVSGLLKGTWRIDEAQTLEAGYRRYAGRAGEIMASQIIRVKRDHVPQWEPGRVDMDSYSLRYRFNPDSALVDLRVNAWRTDADSVMYNGLTGITPWYFNRRTEWYDAPRFSGDPGYKDAYRNPLRQKRFGLDASNTSRVRTGVGLFTFDYGLAFSDEDIRPGRSAPVMHDDLVNNRFLRNARRKEYSVVASMKWAPDEHWEAMLGGRWNRVDVRDRNRLAKPDAYEVRGQYRYTELLSGDPALPPWRAKRVALLNWYPDANGDFTRQSLLASPYKKGTVADIAGWDFYKARPAEDLKVPVSWTWSQPIRRQDSAFSPAASLAYRFTEDSVAYLKYAGGTKLPSLFETTLGLFTAAKPVGELKPERARGWELGASTVRRDLFAAGDRLALKLAYFDTRIDNLITRDYRTLSAGLIRNVDRFKVSGLEWQSSYDGGRVFADLSGHYYFGAKTCAPDIAAERRQYGQARDIDELKRTPDCVDGGFVGSYTNTQNPPRYTVNLTLGSRLFAERLIFGTRVIHNAGPISKLDKKWNVGLSAIQQLYRANTLVDLFASWRFNEQLSVEANLDNATDRYYLDPLALGVMPAPGRTARLALTWRY</sequence>
<evidence type="ECO:0000256" key="2">
    <source>
        <dbReference type="ARBA" id="ARBA00022448"/>
    </source>
</evidence>
<keyword evidence="4" id="KW-0406">Ion transport</keyword>
<dbReference type="OrthoDB" id="6046653at2"/>
<name>A0A3M2HDU7_9GAMM</name>
<organism evidence="13 14">
    <name type="scientific">Solilutibacter pythonis</name>
    <dbReference type="NCBI Taxonomy" id="2483112"/>
    <lineage>
        <taxon>Bacteria</taxon>
        <taxon>Pseudomonadati</taxon>
        <taxon>Pseudomonadota</taxon>
        <taxon>Gammaproteobacteria</taxon>
        <taxon>Lysobacterales</taxon>
        <taxon>Lysobacteraceae</taxon>
        <taxon>Solilutibacter</taxon>
    </lineage>
</organism>
<protein>
    <submittedName>
        <fullName evidence="13">TonB-dependent receptor</fullName>
    </submittedName>
</protein>
<accession>A0A3M2HDU7</accession>
<dbReference type="InterPro" id="IPR039426">
    <property type="entry name" value="TonB-dep_rcpt-like"/>
</dbReference>
<dbReference type="Gene3D" id="2.170.130.10">
    <property type="entry name" value="TonB-dependent receptor, plug domain"/>
    <property type="match status" value="1"/>
</dbReference>
<dbReference type="InterPro" id="IPR036942">
    <property type="entry name" value="Beta-barrel_TonB_sf"/>
</dbReference>
<proteinExistence type="inferred from homology"/>
<evidence type="ECO:0000256" key="8">
    <source>
        <dbReference type="ARBA" id="ARBA00023136"/>
    </source>
</evidence>
<dbReference type="PANTHER" id="PTHR30442:SF0">
    <property type="entry name" value="FE(3+) DICITRATE TRANSPORT PROTEIN FECA"/>
    <property type="match status" value="1"/>
</dbReference>
<evidence type="ECO:0000256" key="6">
    <source>
        <dbReference type="ARBA" id="ARBA00023004"/>
    </source>
</evidence>
<keyword evidence="5 10" id="KW-0812">Transmembrane</keyword>
<dbReference type="Gene3D" id="3.55.50.30">
    <property type="match status" value="1"/>
</dbReference>
<evidence type="ECO:0000256" key="11">
    <source>
        <dbReference type="RuleBase" id="RU003357"/>
    </source>
</evidence>
<dbReference type="Pfam" id="PF07715">
    <property type="entry name" value="Plug"/>
    <property type="match status" value="1"/>
</dbReference>
<evidence type="ECO:0000256" key="3">
    <source>
        <dbReference type="ARBA" id="ARBA00022452"/>
    </source>
</evidence>
<dbReference type="Proteomes" id="UP000275012">
    <property type="component" value="Unassembled WGS sequence"/>
</dbReference>
<keyword evidence="8 10" id="KW-0472">Membrane</keyword>
<evidence type="ECO:0000256" key="4">
    <source>
        <dbReference type="ARBA" id="ARBA00022496"/>
    </source>
</evidence>
<evidence type="ECO:0000256" key="1">
    <source>
        <dbReference type="ARBA" id="ARBA00004571"/>
    </source>
</evidence>
<dbReference type="GO" id="GO:0033214">
    <property type="term" value="P:siderophore-iron import into cell"/>
    <property type="evidence" value="ECO:0007669"/>
    <property type="project" value="TreeGrafter"/>
</dbReference>
<evidence type="ECO:0000313" key="13">
    <source>
        <dbReference type="EMBL" id="RMH87881.1"/>
    </source>
</evidence>
<evidence type="ECO:0000259" key="12">
    <source>
        <dbReference type="SMART" id="SM00965"/>
    </source>
</evidence>
<keyword evidence="7 11" id="KW-0798">TonB box</keyword>
<dbReference type="AlphaFoldDB" id="A0A3M2HDU7"/>
<keyword evidence="4" id="KW-0410">Iron transport</keyword>
<keyword evidence="3 10" id="KW-1134">Transmembrane beta strand</keyword>
<dbReference type="Gene3D" id="2.40.170.20">
    <property type="entry name" value="TonB-dependent receptor, beta-barrel domain"/>
    <property type="match status" value="1"/>
</dbReference>
<gene>
    <name evidence="13" type="ORF">EBB59_12435</name>
</gene>
<evidence type="ECO:0000256" key="9">
    <source>
        <dbReference type="ARBA" id="ARBA00023237"/>
    </source>
</evidence>
<dbReference type="EMBL" id="RFLY01000023">
    <property type="protein sequence ID" value="RMH87881.1"/>
    <property type="molecule type" value="Genomic_DNA"/>
</dbReference>
<dbReference type="InterPro" id="IPR011662">
    <property type="entry name" value="Secretin/TonB_short_N"/>
</dbReference>
<dbReference type="SUPFAM" id="SSF56935">
    <property type="entry name" value="Porins"/>
    <property type="match status" value="1"/>
</dbReference>
<keyword evidence="6" id="KW-0408">Iron</keyword>
<keyword evidence="13" id="KW-0675">Receptor</keyword>
<feature type="domain" description="Secretin/TonB short N-terminal" evidence="12">
    <location>
        <begin position="68"/>
        <end position="119"/>
    </location>
</feature>
<comment type="caution">
    <text evidence="13">The sequence shown here is derived from an EMBL/GenBank/DDBJ whole genome shotgun (WGS) entry which is preliminary data.</text>
</comment>
<dbReference type="SMART" id="SM00965">
    <property type="entry name" value="STN"/>
    <property type="match status" value="1"/>
</dbReference>
<keyword evidence="14" id="KW-1185">Reference proteome</keyword>
<dbReference type="Pfam" id="PF07660">
    <property type="entry name" value="STN"/>
    <property type="match status" value="1"/>
</dbReference>
<keyword evidence="2 10" id="KW-0813">Transport</keyword>
<comment type="similarity">
    <text evidence="10 11">Belongs to the TonB-dependent receptor family.</text>
</comment>
<evidence type="ECO:0000256" key="10">
    <source>
        <dbReference type="PROSITE-ProRule" id="PRU01360"/>
    </source>
</evidence>
<evidence type="ECO:0000313" key="14">
    <source>
        <dbReference type="Proteomes" id="UP000275012"/>
    </source>
</evidence>
<dbReference type="InterPro" id="IPR012910">
    <property type="entry name" value="Plug_dom"/>
</dbReference>
<dbReference type="PROSITE" id="PS52016">
    <property type="entry name" value="TONB_DEPENDENT_REC_3"/>
    <property type="match status" value="1"/>
</dbReference>
<dbReference type="RefSeq" id="WP_122102473.1">
    <property type="nucleotide sequence ID" value="NZ_RFLY01000023.1"/>
</dbReference>
<evidence type="ECO:0000256" key="5">
    <source>
        <dbReference type="ARBA" id="ARBA00022692"/>
    </source>
</evidence>
<evidence type="ECO:0000256" key="7">
    <source>
        <dbReference type="ARBA" id="ARBA00023077"/>
    </source>
</evidence>
<dbReference type="InterPro" id="IPR037066">
    <property type="entry name" value="Plug_dom_sf"/>
</dbReference>
<comment type="subcellular location">
    <subcellularLocation>
        <location evidence="1 10">Cell outer membrane</location>
        <topology evidence="1 10">Multi-pass membrane protein</topology>
    </subcellularLocation>
</comment>
<reference evidence="13 14" key="1">
    <citation type="submission" date="2018-10" db="EMBL/GenBank/DDBJ databases">
        <title>Proposal of Lysobacter pythonis sp. nov. isolated from royal pythons (Python regius).</title>
        <authorList>
            <person name="Hans-Juergen B."/>
            <person name="Huptas C."/>
            <person name="Sandra B."/>
            <person name="Igor L."/>
            <person name="Joachim S."/>
            <person name="Siegfried S."/>
            <person name="Mareike W."/>
            <person name="Peter K."/>
        </authorList>
    </citation>
    <scope>NUCLEOTIDE SEQUENCE [LARGE SCALE GENOMIC DNA]</scope>
    <source>
        <strain evidence="13 14">4284/11</strain>
    </source>
</reference>
<dbReference type="InterPro" id="IPR000531">
    <property type="entry name" value="Beta-barrel_TonB"/>
</dbReference>
<dbReference type="PANTHER" id="PTHR30442">
    <property type="entry name" value="IRON III DICITRATE TRANSPORT PROTEIN FECA"/>
    <property type="match status" value="1"/>
</dbReference>
<dbReference type="Pfam" id="PF00593">
    <property type="entry name" value="TonB_dep_Rec_b-barrel"/>
    <property type="match status" value="1"/>
</dbReference>
<dbReference type="GO" id="GO:0009279">
    <property type="term" value="C:cell outer membrane"/>
    <property type="evidence" value="ECO:0007669"/>
    <property type="project" value="UniProtKB-SubCell"/>
</dbReference>
<keyword evidence="9 10" id="KW-0998">Cell outer membrane</keyword>